<comment type="caution">
    <text evidence="1">The sequence shown here is derived from an EMBL/GenBank/DDBJ whole genome shotgun (WGS) entry which is preliminary data.</text>
</comment>
<proteinExistence type="predicted"/>
<evidence type="ECO:0000313" key="1">
    <source>
        <dbReference type="EMBL" id="KAJ8066629.1"/>
    </source>
</evidence>
<organism evidence="1 2">
    <name type="scientific">Sclerotinia nivalis</name>
    <dbReference type="NCBI Taxonomy" id="352851"/>
    <lineage>
        <taxon>Eukaryota</taxon>
        <taxon>Fungi</taxon>
        <taxon>Dikarya</taxon>
        <taxon>Ascomycota</taxon>
        <taxon>Pezizomycotina</taxon>
        <taxon>Leotiomycetes</taxon>
        <taxon>Helotiales</taxon>
        <taxon>Sclerotiniaceae</taxon>
        <taxon>Sclerotinia</taxon>
    </lineage>
</organism>
<reference evidence="1" key="1">
    <citation type="submission" date="2022-11" db="EMBL/GenBank/DDBJ databases">
        <title>Genome Resource of Sclerotinia nivalis Strain SnTB1, a Plant Pathogen Isolated from American Ginseng.</title>
        <authorList>
            <person name="Fan S."/>
        </authorList>
    </citation>
    <scope>NUCLEOTIDE SEQUENCE</scope>
    <source>
        <strain evidence="1">SnTB1</strain>
    </source>
</reference>
<evidence type="ECO:0000313" key="2">
    <source>
        <dbReference type="Proteomes" id="UP001152300"/>
    </source>
</evidence>
<keyword evidence="2" id="KW-1185">Reference proteome</keyword>
<name>A0A9X0APM4_9HELO</name>
<dbReference type="Proteomes" id="UP001152300">
    <property type="component" value="Unassembled WGS sequence"/>
</dbReference>
<dbReference type="AlphaFoldDB" id="A0A9X0APM4"/>
<dbReference type="EMBL" id="JAPEIS010000005">
    <property type="protein sequence ID" value="KAJ8066629.1"/>
    <property type="molecule type" value="Genomic_DNA"/>
</dbReference>
<gene>
    <name evidence="1" type="ORF">OCU04_005676</name>
</gene>
<protein>
    <submittedName>
        <fullName evidence="1">Uncharacterized protein</fullName>
    </submittedName>
</protein>
<sequence>MPRYLHFLEMFIHNDKLQPSFAEMSNSSLEDDKTFRPFQGGKCVIWHLCSSNRTRKNSNFINFNKKGISYKCAGTSPNPFYVLIMYFLPGNDKNAVNGKILAF</sequence>
<accession>A0A9X0APM4</accession>